<protein>
    <submittedName>
        <fullName evidence="2">Uncharacterized protein</fullName>
    </submittedName>
</protein>
<dbReference type="AlphaFoldDB" id="A0A7X5ZUA3"/>
<name>A0A7X5ZUA3_9SPHN</name>
<accession>A0A7X5ZUA3</accession>
<reference evidence="2 3" key="1">
    <citation type="submission" date="2020-03" db="EMBL/GenBank/DDBJ databases">
        <title>Genomic Encyclopedia of Type Strains, Phase IV (KMG-IV): sequencing the most valuable type-strain genomes for metagenomic binning, comparative biology and taxonomic classification.</title>
        <authorList>
            <person name="Goeker M."/>
        </authorList>
    </citation>
    <scope>NUCLEOTIDE SEQUENCE [LARGE SCALE GENOMIC DNA]</scope>
    <source>
        <strain evidence="2 3">DSM 4733</strain>
    </source>
</reference>
<keyword evidence="3" id="KW-1185">Reference proteome</keyword>
<comment type="caution">
    <text evidence="2">The sequence shown here is derived from an EMBL/GenBank/DDBJ whole genome shotgun (WGS) entry which is preliminary data.</text>
</comment>
<proteinExistence type="predicted"/>
<organism evidence="2 3">
    <name type="scientific">Sphingomonas leidyi</name>
    <dbReference type="NCBI Taxonomy" id="68569"/>
    <lineage>
        <taxon>Bacteria</taxon>
        <taxon>Pseudomonadati</taxon>
        <taxon>Pseudomonadota</taxon>
        <taxon>Alphaproteobacteria</taxon>
        <taxon>Sphingomonadales</taxon>
        <taxon>Sphingomonadaceae</taxon>
        <taxon>Sphingomonas</taxon>
    </lineage>
</organism>
<evidence type="ECO:0000313" key="3">
    <source>
        <dbReference type="Proteomes" id="UP000564677"/>
    </source>
</evidence>
<feature type="region of interest" description="Disordered" evidence="1">
    <location>
        <begin position="35"/>
        <end position="58"/>
    </location>
</feature>
<gene>
    <name evidence="2" type="ORF">FHR20_000124</name>
</gene>
<evidence type="ECO:0000313" key="2">
    <source>
        <dbReference type="EMBL" id="NIJ63193.1"/>
    </source>
</evidence>
<evidence type="ECO:0000256" key="1">
    <source>
        <dbReference type="SAM" id="MobiDB-lite"/>
    </source>
</evidence>
<dbReference type="Proteomes" id="UP000564677">
    <property type="component" value="Unassembled WGS sequence"/>
</dbReference>
<sequence length="71" mass="7674">MTLAIRAKRGVAEMGSFRQLATMIRHVHETHIHGTAEEDAEGITLEQGEAGTDRPGFADDAQVAETENVQA</sequence>
<dbReference type="EMBL" id="JAASQV010000001">
    <property type="protein sequence ID" value="NIJ63193.1"/>
    <property type="molecule type" value="Genomic_DNA"/>
</dbReference>